<feature type="region of interest" description="Disordered" evidence="1">
    <location>
        <begin position="660"/>
        <end position="684"/>
    </location>
</feature>
<evidence type="ECO:0000259" key="3">
    <source>
        <dbReference type="Pfam" id="PF12828"/>
    </source>
</evidence>
<proteinExistence type="predicted"/>
<reference evidence="5" key="1">
    <citation type="submission" date="2016-10" db="EMBL/GenBank/DDBJ databases">
        <authorList>
            <person name="Jeantristanb JTB J.-T."/>
            <person name="Ricardo R."/>
        </authorList>
    </citation>
    <scope>NUCLEOTIDE SEQUENCE [LARGE SCALE GENOMIC DNA]</scope>
</reference>
<dbReference type="InterPro" id="IPR024555">
    <property type="entry name" value="PX-associated"/>
</dbReference>
<feature type="region of interest" description="Disordered" evidence="1">
    <location>
        <begin position="973"/>
        <end position="993"/>
    </location>
</feature>
<feature type="compositionally biased region" description="Low complexity" evidence="1">
    <location>
        <begin position="980"/>
        <end position="993"/>
    </location>
</feature>
<evidence type="ECO:0000259" key="2">
    <source>
        <dbReference type="Pfam" id="PF12825"/>
    </source>
</evidence>
<feature type="region of interest" description="Disordered" evidence="1">
    <location>
        <begin position="490"/>
        <end position="517"/>
    </location>
</feature>
<dbReference type="InterPro" id="IPR047168">
    <property type="entry name" value="LEC1-like"/>
</dbReference>
<dbReference type="Pfam" id="PF12828">
    <property type="entry name" value="PXB"/>
    <property type="match status" value="1"/>
</dbReference>
<feature type="compositionally biased region" description="Basic residues" evidence="1">
    <location>
        <begin position="1"/>
        <end position="11"/>
    </location>
</feature>
<feature type="region of interest" description="Disordered" evidence="1">
    <location>
        <begin position="576"/>
        <end position="648"/>
    </location>
</feature>
<accession>A0A2X0LHM9</accession>
<dbReference type="GO" id="GO:0035091">
    <property type="term" value="F:phosphatidylinositol binding"/>
    <property type="evidence" value="ECO:0007669"/>
    <property type="project" value="TreeGrafter"/>
</dbReference>
<gene>
    <name evidence="4" type="ORF">BZ3500_MVSOF-1268-A1-R1_CHR7-1G09138</name>
</gene>
<feature type="domain" description="PX-associated" evidence="3">
    <location>
        <begin position="280"/>
        <end position="400"/>
    </location>
</feature>
<feature type="compositionally biased region" description="Polar residues" evidence="1">
    <location>
        <begin position="118"/>
        <end position="130"/>
    </location>
</feature>
<dbReference type="PANTHER" id="PTHR47185">
    <property type="entry name" value="PX DOMAIN-CONTAINING PROTEIN YPR097W"/>
    <property type="match status" value="1"/>
</dbReference>
<dbReference type="PANTHER" id="PTHR47185:SF1">
    <property type="entry name" value="PX DOMAIN-CONTAINING PROTEIN YPR097W"/>
    <property type="match status" value="1"/>
</dbReference>
<feature type="region of interest" description="Disordered" evidence="1">
    <location>
        <begin position="102"/>
        <end position="182"/>
    </location>
</feature>
<evidence type="ECO:0000313" key="5">
    <source>
        <dbReference type="Proteomes" id="UP000249723"/>
    </source>
</evidence>
<feature type="compositionally biased region" description="Polar residues" evidence="1">
    <location>
        <begin position="54"/>
        <end position="68"/>
    </location>
</feature>
<dbReference type="OrthoDB" id="71672at2759"/>
<dbReference type="Pfam" id="PF12825">
    <property type="entry name" value="DUF3818"/>
    <property type="match status" value="1"/>
</dbReference>
<dbReference type="STRING" id="289078.A0A2X0LHM9"/>
<feature type="compositionally biased region" description="Basic and acidic residues" evidence="1">
    <location>
        <begin position="37"/>
        <end position="53"/>
    </location>
</feature>
<protein>
    <submittedName>
        <fullName evidence="4">BZ3500_MvSof-1268-A1-R1_Chr7-1g09138 protein</fullName>
    </submittedName>
</protein>
<name>A0A2X0LHM9_9BASI</name>
<organism evidence="4 5">
    <name type="scientific">Microbotryum saponariae</name>
    <dbReference type="NCBI Taxonomy" id="289078"/>
    <lineage>
        <taxon>Eukaryota</taxon>
        <taxon>Fungi</taxon>
        <taxon>Dikarya</taxon>
        <taxon>Basidiomycota</taxon>
        <taxon>Pucciniomycotina</taxon>
        <taxon>Microbotryomycetes</taxon>
        <taxon>Microbotryales</taxon>
        <taxon>Microbotryaceae</taxon>
        <taxon>Microbotryum</taxon>
    </lineage>
</organism>
<evidence type="ECO:0000313" key="4">
    <source>
        <dbReference type="EMBL" id="SDA02875.1"/>
    </source>
</evidence>
<feature type="compositionally biased region" description="Basic and acidic residues" evidence="1">
    <location>
        <begin position="663"/>
        <end position="672"/>
    </location>
</feature>
<sequence>MSVRSSSRRGGSKVNGAGYLLEPPTLSNDLSNEIEEEFHQRQEEASRAVRSLDQDYQQRQTQAFTTSNGRHHDPRAVPGTNGSTPGGSIMFPSSSAVYITRHGRSGSSASAPVAPTLNKRSSTTSTNQPNPYGAGDEAETSSVAMAGSRPPSTTSFRNKVSRPLNSHRRTKSNTGQSVVDSDYAVEHDDAAYGGMATSASKKARTGGYFFHDQSMPPGTLNAAKRSKSVSASQTAVNRAREEAPKPTQSRPGTVNGGRNGYTDQTEIEGVEDPAEAEREDTLDREEAWYMLRALVGLELDREESQLWKLKDLDAREDLFRGGDGSVEEEFADEIDPRNVPILRYLIRHFLLTLPLVRDTVSKNSVSPDDQTAYWTEGIYPLIRAFHNADLSKVEDRGIASLGAQLYGKHLRNAIERFVSAGLKLSSSSLRPPSVVDVDAPDGSGPSGNYNFMPASREGDGLESPNFSRGADSRRDSRRFSFSNLFSVAGGKKGSDLPPSPAVKQPPTGLGMVSNPNSRRDRIASTYLTLEGMNEGIGLEFRGDENPGDAQVAAMFPSPPTSLATTIPIPASINILAPPIPSSTTLPTPREEEPVNKNDDEEEPLRDARSHKSGQSDHSVACTEKALPMKRSSSHATHTTGGFTSGWDDSASFVSALETAGTRTADESGRDLEQQGLQSTPDVPIFPSSVQMRKQKSEGARTIEASDSNKRISAWLESDEMTLTAHLDEAFSTGAGQRSATTTPTRELEDPLAGQPYIIDDGDTTIRLGAPISPAGSSSPRGIFGFASRLRTLSSNKNHRENADDNKEIAAMALPAELMNSRPVQSAALQPKLLSKGGAPWPFGAPVPFWRGAPYERLKWGGFEADVVGVRNGLFSHAFIIRVRRPQRLDEYVVRSEAQFLKYFKVLDRQFPAAHIRRIPTSDPKDDTVVTLTPALFSAPSSASIVMFRRAASTATIADASPEGRSHSRLAAGLREAAADPSSPSHSSVSNRHSVHSNFAKTLRAQSLNGDLKGVRRNTVSGVTRPSFTSRALSMLSNRSNNSLAARMSLPMEMKKMPPHDARRRALRAWLRDTLSIRTIGHHKETAAFLLLGAIVPKDRDVVDITRREVIDEARRSARVGVAGGAAERARVARAHWDAVERECINGDGFVAISDALRNVSDIEKLPARYFKTIESLRFTLAQGLYDLFVGGEASGPIFTKLKALHAAFPYFLVKQAFKIGRSKTMAKYLQDILLARPFGSKSLLQKILAITLDDDPAALLEQIARYRQRIGSATMTEKLDIFAYESREKKEVVRRYAEENGIELVLAIVRGADEPRLPAYELERVVRASKRYRAFMKTKPSALARAQVTDTDVRLVLDLQYYFRLVSRDRDSTIIREMLGEDAIASALEVLAGPFIELIKRIYKVGNLSQAVGSFQRFLDQLIIIIEALRSRIQEPQKSVRILARLLGRHQQAFYEFIRSIHRGETIIEELLQWFWTASVFLRRGLAEPVNLDEVLPEDHEEKMFFLYEVEDLVTYHRRKRAKQYQVMCRRFAGDVDADDPVIVEGDGKGKSKLEPFAEPRPRPVTLLELPIYLDGFTAQLKRVFAV</sequence>
<feature type="region of interest" description="Disordered" evidence="1">
    <location>
        <begin position="221"/>
        <end position="281"/>
    </location>
</feature>
<feature type="compositionally biased region" description="Low complexity" evidence="1">
    <location>
        <begin position="427"/>
        <end position="437"/>
    </location>
</feature>
<feature type="compositionally biased region" description="Basic and acidic residues" evidence="1">
    <location>
        <begin position="588"/>
        <end position="597"/>
    </location>
</feature>
<evidence type="ECO:0000256" key="1">
    <source>
        <dbReference type="SAM" id="MobiDB-lite"/>
    </source>
</evidence>
<dbReference type="InterPro" id="IPR024554">
    <property type="entry name" value="LEC1-like_C"/>
</dbReference>
<dbReference type="Proteomes" id="UP000249723">
    <property type="component" value="Unassembled WGS sequence"/>
</dbReference>
<feature type="domain" description="PX" evidence="2">
    <location>
        <begin position="1148"/>
        <end position="1483"/>
    </location>
</feature>
<feature type="region of interest" description="Disordered" evidence="1">
    <location>
        <begin position="427"/>
        <end position="474"/>
    </location>
</feature>
<dbReference type="EMBL" id="FMWP01000127">
    <property type="protein sequence ID" value="SDA02875.1"/>
    <property type="molecule type" value="Genomic_DNA"/>
</dbReference>
<feature type="region of interest" description="Disordered" evidence="1">
    <location>
        <begin position="1"/>
        <end position="88"/>
    </location>
</feature>
<keyword evidence="5" id="KW-1185">Reference proteome</keyword>
<feature type="compositionally biased region" description="Acidic residues" evidence="1">
    <location>
        <begin position="265"/>
        <end position="274"/>
    </location>
</feature>